<comment type="catalytic activity">
    <reaction evidence="7">
        <text>L-threonyl-[protein] + ATP = O-phospho-L-threonyl-[protein] + ADP + H(+)</text>
        <dbReference type="Rhea" id="RHEA:46608"/>
        <dbReference type="Rhea" id="RHEA-COMP:11060"/>
        <dbReference type="Rhea" id="RHEA-COMP:11605"/>
        <dbReference type="ChEBI" id="CHEBI:15378"/>
        <dbReference type="ChEBI" id="CHEBI:30013"/>
        <dbReference type="ChEBI" id="CHEBI:30616"/>
        <dbReference type="ChEBI" id="CHEBI:61977"/>
        <dbReference type="ChEBI" id="CHEBI:456216"/>
        <dbReference type="EC" id="2.7.11.1"/>
    </reaction>
</comment>
<dbReference type="EMBL" id="JAYKXP010000001">
    <property type="protein sequence ID" value="KAK7062610.1"/>
    <property type="molecule type" value="Genomic_DNA"/>
</dbReference>
<evidence type="ECO:0000313" key="10">
    <source>
        <dbReference type="EMBL" id="KAK7062610.1"/>
    </source>
</evidence>
<dbReference type="SUPFAM" id="SSF56112">
    <property type="entry name" value="Protein kinase-like (PK-like)"/>
    <property type="match status" value="1"/>
</dbReference>
<evidence type="ECO:0000256" key="5">
    <source>
        <dbReference type="ARBA" id="ARBA00022777"/>
    </source>
</evidence>
<dbReference type="AlphaFoldDB" id="A0AAW0EF08"/>
<comment type="catalytic activity">
    <reaction evidence="8">
        <text>L-seryl-[protein] + ATP = O-phospho-L-seryl-[protein] + ADP + H(+)</text>
        <dbReference type="Rhea" id="RHEA:17989"/>
        <dbReference type="Rhea" id="RHEA-COMP:9863"/>
        <dbReference type="Rhea" id="RHEA-COMP:11604"/>
        <dbReference type="ChEBI" id="CHEBI:15378"/>
        <dbReference type="ChEBI" id="CHEBI:29999"/>
        <dbReference type="ChEBI" id="CHEBI:30616"/>
        <dbReference type="ChEBI" id="CHEBI:83421"/>
        <dbReference type="ChEBI" id="CHEBI:456216"/>
        <dbReference type="EC" id="2.7.11.1"/>
    </reaction>
</comment>
<organism evidence="10 11">
    <name type="scientific">Paramarasmius palmivorus</name>
    <dbReference type="NCBI Taxonomy" id="297713"/>
    <lineage>
        <taxon>Eukaryota</taxon>
        <taxon>Fungi</taxon>
        <taxon>Dikarya</taxon>
        <taxon>Basidiomycota</taxon>
        <taxon>Agaricomycotina</taxon>
        <taxon>Agaricomycetes</taxon>
        <taxon>Agaricomycetidae</taxon>
        <taxon>Agaricales</taxon>
        <taxon>Marasmiineae</taxon>
        <taxon>Marasmiaceae</taxon>
        <taxon>Paramarasmius</taxon>
    </lineage>
</organism>
<protein>
    <recommendedName>
        <fullName evidence="1">non-specific serine/threonine protein kinase</fullName>
        <ecNumber evidence="1">2.7.11.1</ecNumber>
    </recommendedName>
</protein>
<evidence type="ECO:0000256" key="6">
    <source>
        <dbReference type="ARBA" id="ARBA00022840"/>
    </source>
</evidence>
<keyword evidence="3" id="KW-0808">Transferase</keyword>
<dbReference type="InterPro" id="IPR011009">
    <property type="entry name" value="Kinase-like_dom_sf"/>
</dbReference>
<dbReference type="GO" id="GO:0004674">
    <property type="term" value="F:protein serine/threonine kinase activity"/>
    <property type="evidence" value="ECO:0007669"/>
    <property type="project" value="UniProtKB-KW"/>
</dbReference>
<evidence type="ECO:0000256" key="4">
    <source>
        <dbReference type="ARBA" id="ARBA00022741"/>
    </source>
</evidence>
<keyword evidence="4" id="KW-0547">Nucleotide-binding</keyword>
<keyword evidence="5" id="KW-0418">Kinase</keyword>
<accession>A0AAW0EF08</accession>
<dbReference type="GO" id="GO:0007165">
    <property type="term" value="P:signal transduction"/>
    <property type="evidence" value="ECO:0007669"/>
    <property type="project" value="TreeGrafter"/>
</dbReference>
<comment type="caution">
    <text evidence="10">The sequence shown here is derived from an EMBL/GenBank/DDBJ whole genome shotgun (WGS) entry which is preliminary data.</text>
</comment>
<dbReference type="InterPro" id="IPR000719">
    <property type="entry name" value="Prot_kinase_dom"/>
</dbReference>
<dbReference type="Gene3D" id="1.10.510.10">
    <property type="entry name" value="Transferase(Phosphotransferase) domain 1"/>
    <property type="match status" value="1"/>
</dbReference>
<dbReference type="SMART" id="SM00220">
    <property type="entry name" value="S_TKc"/>
    <property type="match status" value="1"/>
</dbReference>
<sequence>MPRALHILPDFEGCMLGNGDYHIARYIASGGYGKVYSALKVSSSTSVAIKCLRKPVQHSREGEFLMHELSLHQRVSGHPNIVSIHEIIETDSYVFVVLDLCEDGDLHSAIERRAFDRNDEAIRTVFVQLLNAVEHCHDSGVYHRDLKPENIMCSEDHQIRLADFGLSTDKDVCSDGECGSEYYMSPECLESKDGTSYHAVHNDIWALGIILLNILTGLNPWRSASLSDPSYRKYVHSPTSHLRNHYSMLSEDVLRILGQMLCSEPHSRIGIPALRMEIQRLCTFYSAKDLTDGF</sequence>
<evidence type="ECO:0000256" key="1">
    <source>
        <dbReference type="ARBA" id="ARBA00012513"/>
    </source>
</evidence>
<dbReference type="EC" id="2.7.11.1" evidence="1"/>
<proteinExistence type="predicted"/>
<evidence type="ECO:0000256" key="2">
    <source>
        <dbReference type="ARBA" id="ARBA00022527"/>
    </source>
</evidence>
<dbReference type="PANTHER" id="PTHR43895:SF32">
    <property type="entry name" value="SERINE_THREONINE-PROTEIN KINASE CHK1"/>
    <property type="match status" value="1"/>
</dbReference>
<dbReference type="PROSITE" id="PS00108">
    <property type="entry name" value="PROTEIN_KINASE_ST"/>
    <property type="match status" value="1"/>
</dbReference>
<gene>
    <name evidence="10" type="ORF">VNI00_000098</name>
</gene>
<dbReference type="PANTHER" id="PTHR43895">
    <property type="entry name" value="CALCIUM/CALMODULIN-DEPENDENT PROTEIN KINASE KINASE-RELATED"/>
    <property type="match status" value="1"/>
</dbReference>
<dbReference type="Pfam" id="PF00069">
    <property type="entry name" value="Pkinase"/>
    <property type="match status" value="1"/>
</dbReference>
<evidence type="ECO:0000256" key="8">
    <source>
        <dbReference type="ARBA" id="ARBA00048679"/>
    </source>
</evidence>
<dbReference type="Proteomes" id="UP001383192">
    <property type="component" value="Unassembled WGS sequence"/>
</dbReference>
<name>A0AAW0EF08_9AGAR</name>
<keyword evidence="2" id="KW-0723">Serine/threonine-protein kinase</keyword>
<feature type="domain" description="Protein kinase" evidence="9">
    <location>
        <begin position="21"/>
        <end position="285"/>
    </location>
</feature>
<reference evidence="10 11" key="1">
    <citation type="submission" date="2024-01" db="EMBL/GenBank/DDBJ databases">
        <title>A draft genome for a cacao thread blight-causing isolate of Paramarasmius palmivorus.</title>
        <authorList>
            <person name="Baruah I.K."/>
            <person name="Bukari Y."/>
            <person name="Amoako-Attah I."/>
            <person name="Meinhardt L.W."/>
            <person name="Bailey B.A."/>
            <person name="Cohen S.P."/>
        </authorList>
    </citation>
    <scope>NUCLEOTIDE SEQUENCE [LARGE SCALE GENOMIC DNA]</scope>
    <source>
        <strain evidence="10 11">GH-12</strain>
    </source>
</reference>
<evidence type="ECO:0000256" key="3">
    <source>
        <dbReference type="ARBA" id="ARBA00022679"/>
    </source>
</evidence>
<dbReference type="InterPro" id="IPR008271">
    <property type="entry name" value="Ser/Thr_kinase_AS"/>
</dbReference>
<evidence type="ECO:0000259" key="9">
    <source>
        <dbReference type="PROSITE" id="PS50011"/>
    </source>
</evidence>
<keyword evidence="6" id="KW-0067">ATP-binding</keyword>
<dbReference type="FunFam" id="1.10.510.10:FF:000571">
    <property type="entry name" value="Maternal embryonic leucine zipper kinase"/>
    <property type="match status" value="1"/>
</dbReference>
<dbReference type="GO" id="GO:0005524">
    <property type="term" value="F:ATP binding"/>
    <property type="evidence" value="ECO:0007669"/>
    <property type="project" value="UniProtKB-KW"/>
</dbReference>
<keyword evidence="11" id="KW-1185">Reference proteome</keyword>
<evidence type="ECO:0000256" key="7">
    <source>
        <dbReference type="ARBA" id="ARBA00047899"/>
    </source>
</evidence>
<evidence type="ECO:0000313" key="11">
    <source>
        <dbReference type="Proteomes" id="UP001383192"/>
    </source>
</evidence>
<dbReference type="PROSITE" id="PS50011">
    <property type="entry name" value="PROTEIN_KINASE_DOM"/>
    <property type="match status" value="1"/>
</dbReference>